<dbReference type="KEGG" id="rlc:K227x_16450"/>
<dbReference type="EMBL" id="CP036525">
    <property type="protein sequence ID" value="QDT03263.1"/>
    <property type="molecule type" value="Genomic_DNA"/>
</dbReference>
<evidence type="ECO:0000313" key="3">
    <source>
        <dbReference type="Proteomes" id="UP000318538"/>
    </source>
</evidence>
<accession>A0A517N7Z8</accession>
<dbReference type="Proteomes" id="UP000318538">
    <property type="component" value="Chromosome"/>
</dbReference>
<evidence type="ECO:0000313" key="2">
    <source>
        <dbReference type="EMBL" id="QDT03263.1"/>
    </source>
</evidence>
<proteinExistence type="predicted"/>
<protein>
    <submittedName>
        <fullName evidence="2">Uncharacterized protein</fullName>
    </submittedName>
</protein>
<gene>
    <name evidence="2" type="ORF">K227x_16450</name>
</gene>
<sequence>MPPYHNHQNQERFRFARVHKPGMGAASGATTGKDAAPVKRTDSGDRTALIGGSDPRSNPTTWHDRTGKMPIISKSHRNEEQNRQFCLRGSRINVWIK</sequence>
<evidence type="ECO:0000256" key="1">
    <source>
        <dbReference type="SAM" id="MobiDB-lite"/>
    </source>
</evidence>
<keyword evidence="3" id="KW-1185">Reference proteome</keyword>
<reference evidence="2 3" key="1">
    <citation type="submission" date="2019-02" db="EMBL/GenBank/DDBJ databases">
        <title>Deep-cultivation of Planctomycetes and their phenomic and genomic characterization uncovers novel biology.</title>
        <authorList>
            <person name="Wiegand S."/>
            <person name="Jogler M."/>
            <person name="Boedeker C."/>
            <person name="Pinto D."/>
            <person name="Vollmers J."/>
            <person name="Rivas-Marin E."/>
            <person name="Kohn T."/>
            <person name="Peeters S.H."/>
            <person name="Heuer A."/>
            <person name="Rast P."/>
            <person name="Oberbeckmann S."/>
            <person name="Bunk B."/>
            <person name="Jeske O."/>
            <person name="Meyerdierks A."/>
            <person name="Storesund J.E."/>
            <person name="Kallscheuer N."/>
            <person name="Luecker S."/>
            <person name="Lage O.M."/>
            <person name="Pohl T."/>
            <person name="Merkel B.J."/>
            <person name="Hornburger P."/>
            <person name="Mueller R.-W."/>
            <person name="Bruemmer F."/>
            <person name="Labrenz M."/>
            <person name="Spormann A.M."/>
            <person name="Op den Camp H."/>
            <person name="Overmann J."/>
            <person name="Amann R."/>
            <person name="Jetten M.S.M."/>
            <person name="Mascher T."/>
            <person name="Medema M.H."/>
            <person name="Devos D.P."/>
            <person name="Kaster A.-K."/>
            <person name="Ovreas L."/>
            <person name="Rohde M."/>
            <person name="Galperin M.Y."/>
            <person name="Jogler C."/>
        </authorList>
    </citation>
    <scope>NUCLEOTIDE SEQUENCE [LARGE SCALE GENOMIC DNA]</scope>
    <source>
        <strain evidence="2 3">K22_7</strain>
    </source>
</reference>
<name>A0A517N7Z8_9BACT</name>
<feature type="compositionally biased region" description="Basic and acidic residues" evidence="1">
    <location>
        <begin position="36"/>
        <end position="45"/>
    </location>
</feature>
<organism evidence="2 3">
    <name type="scientific">Rubripirellula lacrimiformis</name>
    <dbReference type="NCBI Taxonomy" id="1930273"/>
    <lineage>
        <taxon>Bacteria</taxon>
        <taxon>Pseudomonadati</taxon>
        <taxon>Planctomycetota</taxon>
        <taxon>Planctomycetia</taxon>
        <taxon>Pirellulales</taxon>
        <taxon>Pirellulaceae</taxon>
        <taxon>Rubripirellula</taxon>
    </lineage>
</organism>
<dbReference type="AlphaFoldDB" id="A0A517N7Z8"/>
<feature type="region of interest" description="Disordered" evidence="1">
    <location>
        <begin position="21"/>
        <end position="80"/>
    </location>
</feature>